<reference evidence="7" key="2">
    <citation type="journal article" date="2024" name="Plant">
        <title>Genomic evolution and insights into agronomic trait innovations of Sesamum species.</title>
        <authorList>
            <person name="Miao H."/>
            <person name="Wang L."/>
            <person name="Qu L."/>
            <person name="Liu H."/>
            <person name="Sun Y."/>
            <person name="Le M."/>
            <person name="Wang Q."/>
            <person name="Wei S."/>
            <person name="Zheng Y."/>
            <person name="Lin W."/>
            <person name="Duan Y."/>
            <person name="Cao H."/>
            <person name="Xiong S."/>
            <person name="Wang X."/>
            <person name="Wei L."/>
            <person name="Li C."/>
            <person name="Ma Q."/>
            <person name="Ju M."/>
            <person name="Zhao R."/>
            <person name="Li G."/>
            <person name="Mu C."/>
            <person name="Tian Q."/>
            <person name="Mei H."/>
            <person name="Zhang T."/>
            <person name="Gao T."/>
            <person name="Zhang H."/>
        </authorList>
    </citation>
    <scope>NUCLEOTIDE SEQUENCE</scope>
    <source>
        <strain evidence="7">G01</strain>
    </source>
</reference>
<dbReference type="InterPro" id="IPR040911">
    <property type="entry name" value="Exostosin_GT47"/>
</dbReference>
<organism evidence="7">
    <name type="scientific">Sesamum angustifolium</name>
    <dbReference type="NCBI Taxonomy" id="2727405"/>
    <lineage>
        <taxon>Eukaryota</taxon>
        <taxon>Viridiplantae</taxon>
        <taxon>Streptophyta</taxon>
        <taxon>Embryophyta</taxon>
        <taxon>Tracheophyta</taxon>
        <taxon>Spermatophyta</taxon>
        <taxon>Magnoliopsida</taxon>
        <taxon>eudicotyledons</taxon>
        <taxon>Gunneridae</taxon>
        <taxon>Pentapetalae</taxon>
        <taxon>asterids</taxon>
        <taxon>lamiids</taxon>
        <taxon>Lamiales</taxon>
        <taxon>Pedaliaceae</taxon>
        <taxon>Sesamum</taxon>
    </lineage>
</organism>
<keyword evidence="4" id="KW-0735">Signal-anchor</keyword>
<dbReference type="PANTHER" id="PTHR11062">
    <property type="entry name" value="EXOSTOSIN HEPARAN SULFATE GLYCOSYLTRANSFERASE -RELATED"/>
    <property type="match status" value="1"/>
</dbReference>
<accession>A0AAW2N447</accession>
<evidence type="ECO:0000259" key="6">
    <source>
        <dbReference type="Pfam" id="PF03016"/>
    </source>
</evidence>
<dbReference type="PANTHER" id="PTHR11062:SF247">
    <property type="entry name" value="EXOSTOSIN GT47 DOMAIN-CONTAINING PROTEIN"/>
    <property type="match status" value="1"/>
</dbReference>
<comment type="similarity">
    <text evidence="2">Belongs to the glycosyltransferase 47 family.</text>
</comment>
<comment type="caution">
    <text evidence="7">The sequence shown here is derived from an EMBL/GenBank/DDBJ whole genome shotgun (WGS) entry which is preliminary data.</text>
</comment>
<dbReference type="GO" id="GO:0016757">
    <property type="term" value="F:glycosyltransferase activity"/>
    <property type="evidence" value="ECO:0007669"/>
    <property type="project" value="UniProtKB-KW"/>
</dbReference>
<reference evidence="7" key="1">
    <citation type="submission" date="2020-06" db="EMBL/GenBank/DDBJ databases">
        <authorList>
            <person name="Li T."/>
            <person name="Hu X."/>
            <person name="Zhang T."/>
            <person name="Song X."/>
            <person name="Zhang H."/>
            <person name="Dai N."/>
            <person name="Sheng W."/>
            <person name="Hou X."/>
            <person name="Wei L."/>
        </authorList>
    </citation>
    <scope>NUCLEOTIDE SEQUENCE</scope>
    <source>
        <strain evidence="7">G01</strain>
        <tissue evidence="7">Leaf</tissue>
    </source>
</reference>
<gene>
    <name evidence="7" type="ORF">Sangu_1377100</name>
</gene>
<dbReference type="GO" id="GO:0000139">
    <property type="term" value="C:Golgi membrane"/>
    <property type="evidence" value="ECO:0007669"/>
    <property type="project" value="UniProtKB-SubCell"/>
</dbReference>
<sequence length="299" mass="32955">MPLPLDSSSPSSSCSKLVCFVVIPLILLSALVLVLNHNPSTTFSWPLSFLDAMNSHSGARAPAATAEGPETGRLYGGAAPCRATDTGSVTNMVEASLAQARATIHEAQRNNETSYDPDYVPTGPMYRNPNAFLSKSLGILGIEGIIHQIEISQFRTRDPGKAHVYFIPLSVQSIVAYAYVRHNERGVPAIELCNANLRSPLSLPEIYLPHGTMDGLIGGPPPSERYISFLWVRQVLMEQWKDKDPDIQIHEYLPKNLSYYGMFQKSKYCICPSGWEVASPRMVEGLYMGCVPVLLKDHF</sequence>
<dbReference type="EMBL" id="JACGWK010000008">
    <property type="protein sequence ID" value="KAL0338550.1"/>
    <property type="molecule type" value="Genomic_DNA"/>
</dbReference>
<keyword evidence="3" id="KW-0808">Transferase</keyword>
<name>A0AAW2N447_9LAMI</name>
<keyword evidence="3" id="KW-0328">Glycosyltransferase</keyword>
<dbReference type="InterPro" id="IPR004263">
    <property type="entry name" value="Exostosin"/>
</dbReference>
<feature type="domain" description="Exostosin GT47" evidence="6">
    <location>
        <begin position="232"/>
        <end position="298"/>
    </location>
</feature>
<protein>
    <submittedName>
        <fullName evidence="7">Glycosyltransferase</fullName>
    </submittedName>
</protein>
<keyword evidence="4" id="KW-0812">Transmembrane</keyword>
<proteinExistence type="inferred from homology"/>
<evidence type="ECO:0000256" key="5">
    <source>
        <dbReference type="ARBA" id="ARBA00023034"/>
    </source>
</evidence>
<dbReference type="Pfam" id="PF03016">
    <property type="entry name" value="Exostosin_GT47"/>
    <property type="match status" value="1"/>
</dbReference>
<evidence type="ECO:0000256" key="2">
    <source>
        <dbReference type="ARBA" id="ARBA00010271"/>
    </source>
</evidence>
<keyword evidence="5" id="KW-0333">Golgi apparatus</keyword>
<dbReference type="AlphaFoldDB" id="A0AAW2N447"/>
<evidence type="ECO:0000256" key="4">
    <source>
        <dbReference type="ARBA" id="ARBA00022968"/>
    </source>
</evidence>
<evidence type="ECO:0000256" key="3">
    <source>
        <dbReference type="ARBA" id="ARBA00022676"/>
    </source>
</evidence>
<evidence type="ECO:0000313" key="7">
    <source>
        <dbReference type="EMBL" id="KAL0338550.1"/>
    </source>
</evidence>
<evidence type="ECO:0000256" key="1">
    <source>
        <dbReference type="ARBA" id="ARBA00004323"/>
    </source>
</evidence>
<comment type="subcellular location">
    <subcellularLocation>
        <location evidence="1">Golgi apparatus membrane</location>
        <topology evidence="1">Single-pass type II membrane protein</topology>
    </subcellularLocation>
</comment>